<reference evidence="1" key="2">
    <citation type="submission" date="2020-11" db="EMBL/GenBank/DDBJ databases">
        <authorList>
            <person name="McCartney M.A."/>
            <person name="Auch B."/>
            <person name="Kono T."/>
            <person name="Mallez S."/>
            <person name="Becker A."/>
            <person name="Gohl D.M."/>
            <person name="Silverstein K.A.T."/>
            <person name="Koren S."/>
            <person name="Bechman K.B."/>
            <person name="Herman A."/>
            <person name="Abrahante J.E."/>
            <person name="Garbe J."/>
        </authorList>
    </citation>
    <scope>NUCLEOTIDE SEQUENCE</scope>
    <source>
        <strain evidence="1">Duluth1</strain>
        <tissue evidence="1">Whole animal</tissue>
    </source>
</reference>
<keyword evidence="2" id="KW-1185">Reference proteome</keyword>
<gene>
    <name evidence="1" type="ORF">DPMN_095952</name>
</gene>
<accession>A0A9D4L908</accession>
<reference evidence="1" key="1">
    <citation type="journal article" date="2019" name="bioRxiv">
        <title>The Genome of the Zebra Mussel, Dreissena polymorpha: A Resource for Invasive Species Research.</title>
        <authorList>
            <person name="McCartney M.A."/>
            <person name="Auch B."/>
            <person name="Kono T."/>
            <person name="Mallez S."/>
            <person name="Zhang Y."/>
            <person name="Obille A."/>
            <person name="Becker A."/>
            <person name="Abrahante J.E."/>
            <person name="Garbe J."/>
            <person name="Badalamenti J.P."/>
            <person name="Herman A."/>
            <person name="Mangelson H."/>
            <person name="Liachko I."/>
            <person name="Sullivan S."/>
            <person name="Sone E.D."/>
            <person name="Koren S."/>
            <person name="Silverstein K.A.T."/>
            <person name="Beckman K.B."/>
            <person name="Gohl D.M."/>
        </authorList>
    </citation>
    <scope>NUCLEOTIDE SEQUENCE</scope>
    <source>
        <strain evidence="1">Duluth1</strain>
        <tissue evidence="1">Whole animal</tissue>
    </source>
</reference>
<dbReference type="Proteomes" id="UP000828390">
    <property type="component" value="Unassembled WGS sequence"/>
</dbReference>
<name>A0A9D4L908_DREPO</name>
<evidence type="ECO:0000313" key="2">
    <source>
        <dbReference type="Proteomes" id="UP000828390"/>
    </source>
</evidence>
<evidence type="ECO:0000313" key="1">
    <source>
        <dbReference type="EMBL" id="KAH3853429.1"/>
    </source>
</evidence>
<sequence>MKTDISKLMKILEDRITSEPPQRIDATIIDGMFLIQTMTDLPSTFAEIAKVIISRLSSLSSRVDFVCDTYRHPSIKDIERTSRSAVVGRFILSGRDQRRPKEFHKALRSESFKTSFEK</sequence>
<dbReference type="AlphaFoldDB" id="A0A9D4L908"/>
<dbReference type="EMBL" id="JAIWYP010000003">
    <property type="protein sequence ID" value="KAH3853429.1"/>
    <property type="molecule type" value="Genomic_DNA"/>
</dbReference>
<comment type="caution">
    <text evidence="1">The sequence shown here is derived from an EMBL/GenBank/DDBJ whole genome shotgun (WGS) entry which is preliminary data.</text>
</comment>
<organism evidence="1 2">
    <name type="scientific">Dreissena polymorpha</name>
    <name type="common">Zebra mussel</name>
    <name type="synonym">Mytilus polymorpha</name>
    <dbReference type="NCBI Taxonomy" id="45954"/>
    <lineage>
        <taxon>Eukaryota</taxon>
        <taxon>Metazoa</taxon>
        <taxon>Spiralia</taxon>
        <taxon>Lophotrochozoa</taxon>
        <taxon>Mollusca</taxon>
        <taxon>Bivalvia</taxon>
        <taxon>Autobranchia</taxon>
        <taxon>Heteroconchia</taxon>
        <taxon>Euheterodonta</taxon>
        <taxon>Imparidentia</taxon>
        <taxon>Neoheterodontei</taxon>
        <taxon>Myida</taxon>
        <taxon>Dreissenoidea</taxon>
        <taxon>Dreissenidae</taxon>
        <taxon>Dreissena</taxon>
    </lineage>
</organism>
<proteinExistence type="predicted"/>
<protein>
    <submittedName>
        <fullName evidence="1">Uncharacterized protein</fullName>
    </submittedName>
</protein>